<evidence type="ECO:0000259" key="4">
    <source>
        <dbReference type="PROSITE" id="PS51208"/>
    </source>
</evidence>
<dbReference type="AlphaFoldDB" id="A0A1R4EFW9"/>
<feature type="active site" description="Nucleophile" evidence="3">
    <location>
        <position position="53"/>
    </location>
</feature>
<dbReference type="InterPro" id="IPR036514">
    <property type="entry name" value="SGNH_hydro_sf"/>
</dbReference>
<evidence type="ECO:0000256" key="3">
    <source>
        <dbReference type="PIRSR" id="PIRSR037375-1"/>
    </source>
</evidence>
<evidence type="ECO:0000256" key="2">
    <source>
        <dbReference type="ARBA" id="ARBA00022729"/>
    </source>
</evidence>
<dbReference type="CDD" id="cd01847">
    <property type="entry name" value="Triacylglycerol_lipase_like"/>
    <property type="match status" value="1"/>
</dbReference>
<dbReference type="InterPro" id="IPR017186">
    <property type="entry name" value="Lipase_autotranspt_EstA"/>
</dbReference>
<evidence type="ECO:0000313" key="5">
    <source>
        <dbReference type="EMBL" id="SJM37383.1"/>
    </source>
</evidence>
<evidence type="ECO:0000313" key="6">
    <source>
        <dbReference type="Proteomes" id="UP000188169"/>
    </source>
</evidence>
<dbReference type="STRING" id="1945520.A1019T_01355"/>
<gene>
    <name evidence="5" type="primary">lip-1</name>
    <name evidence="5" type="ORF">A1019T_01355</name>
</gene>
<dbReference type="Pfam" id="PF00657">
    <property type="entry name" value="Lipase_GDSL"/>
    <property type="match status" value="1"/>
</dbReference>
<sequence>MSAHQIYQLASANCHSFTPTVKTLSKAILAITLSSVGVAHAGDYSSVTFFGDSLTDGGYFKPILDKEESGQFTTNPDNTWATPFAESLGLTSTAQTLGGDGSGNNYAIGGARAGLDVEREGLTVDSAKTQLDTYLADNSVDSKGLYSVWTGANDIFAASSDIEKGFIGIVTSIVTGSTPVVTKEEVVAKAIEDHVLPAVESQRKIIDTLKNNGAKYILVPNIPDVGLTPETIQADEKIKDNKLLEETLGKDVFKKTGNTLATTYNETLYEGIKNTGANVIPLDTFSLLQKVAKNPSAYGFSNMNGTACTNKDDKGNIESLKCGRDDLDKENANNSYFFADSIHPTGRAHKMIADYANAVVTAPGQVSVLPHIATQSGLATNERLQTHINQRQSQNHTLQSTSPEGWVSANINSLDVAGFESSGNAQLLFGLDFTHSGLPNAMTGVYANLSQSELDSNERNGIDKVEFDELGLGLYHSQNLGKVQLNGALGYSTIDMETNRKVSLDNYTQNYKSDVDGSRYYASLQAGYPMLLKGTTLTPYLGATANRVKLDAIKEGTSDDPIAMQFDKQKYNTIYGTLGLKASSQLSNTLNVFGDVHYQKQLDDNHKEVTARLNTLSDISFKTPKADFDDDSFGASLGLSRQFKSFFGSAGVSYASGDDDDITSVFIELIK</sequence>
<accession>A0A1R4EFW9</accession>
<dbReference type="InterPro" id="IPR005546">
    <property type="entry name" value="Autotransporte_beta"/>
</dbReference>
<dbReference type="OrthoDB" id="5292073at2"/>
<feature type="domain" description="Autotransporter" evidence="4">
    <location>
        <begin position="398"/>
        <end position="671"/>
    </location>
</feature>
<dbReference type="PROSITE" id="PS51208">
    <property type="entry name" value="AUTOTRANSPORTER"/>
    <property type="match status" value="1"/>
</dbReference>
<dbReference type="SUPFAM" id="SSF103515">
    <property type="entry name" value="Autotransporter"/>
    <property type="match status" value="1"/>
</dbReference>
<dbReference type="EC" id="3.1.1.3" evidence="5"/>
<dbReference type="RefSeq" id="WP_077448779.1">
    <property type="nucleotide sequence ID" value="NZ_FUGD01000083.1"/>
</dbReference>
<dbReference type="SUPFAM" id="SSF52266">
    <property type="entry name" value="SGNH hydrolase"/>
    <property type="match status" value="1"/>
</dbReference>
<protein>
    <submittedName>
        <fullName evidence="5">Lipase 1</fullName>
        <ecNumber evidence="5">3.1.1.3</ecNumber>
    </submittedName>
</protein>
<dbReference type="SMART" id="SM00869">
    <property type="entry name" value="Autotransporter"/>
    <property type="match status" value="1"/>
</dbReference>
<dbReference type="PIRSF" id="PIRSF037375">
    <property type="entry name" value="Autotrns_EstA"/>
    <property type="match status" value="1"/>
</dbReference>
<feature type="active site" evidence="3">
    <location>
        <position position="343"/>
    </location>
</feature>
<keyword evidence="6" id="KW-1185">Reference proteome</keyword>
<organism evidence="5 6">
    <name type="scientific">Psychrobacter pasteurii</name>
    <dbReference type="NCBI Taxonomy" id="1945520"/>
    <lineage>
        <taxon>Bacteria</taxon>
        <taxon>Pseudomonadati</taxon>
        <taxon>Pseudomonadota</taxon>
        <taxon>Gammaproteobacteria</taxon>
        <taxon>Moraxellales</taxon>
        <taxon>Moraxellaceae</taxon>
        <taxon>Psychrobacter</taxon>
    </lineage>
</organism>
<dbReference type="EMBL" id="FUGD01000083">
    <property type="protein sequence ID" value="SJM37383.1"/>
    <property type="molecule type" value="Genomic_DNA"/>
</dbReference>
<dbReference type="Pfam" id="PF03797">
    <property type="entry name" value="Autotransporter"/>
    <property type="match status" value="1"/>
</dbReference>
<dbReference type="InterPro" id="IPR001087">
    <property type="entry name" value="GDSL"/>
</dbReference>
<proteinExistence type="inferred from homology"/>
<dbReference type="Gene3D" id="2.40.128.130">
    <property type="entry name" value="Autotransporter beta-domain"/>
    <property type="match status" value="1"/>
</dbReference>
<dbReference type="PANTHER" id="PTHR22835">
    <property type="entry name" value="ZINC FINGER FYVE DOMAIN CONTAINING PROTEIN"/>
    <property type="match status" value="1"/>
</dbReference>
<keyword evidence="5" id="KW-0378">Hydrolase</keyword>
<comment type="similarity">
    <text evidence="1">Belongs to the 'GDSL' lipolytic enzyme family.</text>
</comment>
<reference evidence="6" key="1">
    <citation type="submission" date="2017-02" db="EMBL/GenBank/DDBJ databases">
        <authorList>
            <person name="Mornico D."/>
        </authorList>
    </citation>
    <scope>NUCLEOTIDE SEQUENCE [LARGE SCALE GENOMIC DNA]</scope>
</reference>
<name>A0A1R4EFW9_9GAMM</name>
<feature type="active site" evidence="3">
    <location>
        <position position="340"/>
    </location>
</feature>
<dbReference type="PANTHER" id="PTHR22835:SF659">
    <property type="entry name" value="GDSL LIPASE_ACYLHYDROLASE, PUTATIVE (AFU_ORTHOLOGUE AFUA_2G00510)-RELATED"/>
    <property type="match status" value="1"/>
</dbReference>
<dbReference type="Gene3D" id="3.40.50.1110">
    <property type="entry name" value="SGNH hydrolase"/>
    <property type="match status" value="1"/>
</dbReference>
<evidence type="ECO:0000256" key="1">
    <source>
        <dbReference type="ARBA" id="ARBA00008668"/>
    </source>
</evidence>
<keyword evidence="2" id="KW-0732">Signal</keyword>
<dbReference type="GO" id="GO:0004806">
    <property type="term" value="F:triacylglycerol lipase activity"/>
    <property type="evidence" value="ECO:0007669"/>
    <property type="project" value="UniProtKB-EC"/>
</dbReference>
<dbReference type="InterPro" id="IPR036709">
    <property type="entry name" value="Autotransporte_beta_dom_sf"/>
</dbReference>
<dbReference type="Proteomes" id="UP000188169">
    <property type="component" value="Unassembled WGS sequence"/>
</dbReference>